<dbReference type="Gene3D" id="1.10.287.110">
    <property type="entry name" value="DnaJ domain"/>
    <property type="match status" value="1"/>
</dbReference>
<dbReference type="PANTHER" id="PTHR44157">
    <property type="entry name" value="DNAJ HOMOLOG SUBFAMILY C MEMBER 11"/>
    <property type="match status" value="1"/>
</dbReference>
<dbReference type="SMART" id="SM00271">
    <property type="entry name" value="DnaJ"/>
    <property type="match status" value="1"/>
</dbReference>
<dbReference type="Proteomes" id="UP001497744">
    <property type="component" value="Unassembled WGS sequence"/>
</dbReference>
<proteinExistence type="predicted"/>
<name>A0AAV4LTS1_BABCB</name>
<dbReference type="InterPro" id="IPR001623">
    <property type="entry name" value="DnaJ_domain"/>
</dbReference>
<comment type="caution">
    <text evidence="3">The sequence shown here is derived from an EMBL/GenBank/DDBJ whole genome shotgun (WGS) entry which is preliminary data.</text>
</comment>
<dbReference type="Pfam" id="PF00226">
    <property type="entry name" value="DnaJ"/>
    <property type="match status" value="1"/>
</dbReference>
<dbReference type="InterPro" id="IPR036869">
    <property type="entry name" value="J_dom_sf"/>
</dbReference>
<feature type="domain" description="J" evidence="2">
    <location>
        <begin position="32"/>
        <end position="96"/>
    </location>
</feature>
<gene>
    <name evidence="3" type="ORF">BcabD6B2_30720</name>
</gene>
<keyword evidence="1" id="KW-0143">Chaperone</keyword>
<accession>A0AAV4LTS1</accession>
<dbReference type="GeneID" id="94195118"/>
<dbReference type="InterPro" id="IPR018253">
    <property type="entry name" value="DnaJ_domain_CS"/>
</dbReference>
<dbReference type="SUPFAM" id="SSF46565">
    <property type="entry name" value="Chaperone J-domain"/>
    <property type="match status" value="1"/>
</dbReference>
<evidence type="ECO:0000313" key="4">
    <source>
        <dbReference type="Proteomes" id="UP001497744"/>
    </source>
</evidence>
<dbReference type="InterPro" id="IPR052243">
    <property type="entry name" value="Mito_inner_membrane_organizer"/>
</dbReference>
<reference evidence="3 4" key="1">
    <citation type="submission" date="2021-06" db="EMBL/GenBank/DDBJ databases">
        <title>Genome sequence of Babesia caballi.</title>
        <authorList>
            <person name="Yamagishi J."/>
            <person name="Kidaka T."/>
            <person name="Ochi A."/>
        </authorList>
    </citation>
    <scope>NUCLEOTIDE SEQUENCE [LARGE SCALE GENOMIC DNA]</scope>
    <source>
        <strain evidence="3">USDA-D6B2</strain>
    </source>
</reference>
<dbReference type="AlphaFoldDB" id="A0AAV4LTS1"/>
<dbReference type="CDD" id="cd06257">
    <property type="entry name" value="DnaJ"/>
    <property type="match status" value="1"/>
</dbReference>
<dbReference type="EMBL" id="BPLF01000002">
    <property type="protein sequence ID" value="GIX63637.1"/>
    <property type="molecule type" value="Genomic_DNA"/>
</dbReference>
<evidence type="ECO:0000313" key="3">
    <source>
        <dbReference type="EMBL" id="GIX63637.1"/>
    </source>
</evidence>
<dbReference type="GO" id="GO:0005739">
    <property type="term" value="C:mitochondrion"/>
    <property type="evidence" value="ECO:0007669"/>
    <property type="project" value="GOC"/>
</dbReference>
<protein>
    <submittedName>
        <fullName evidence="3">DnaJ domain-containing protein</fullName>
    </submittedName>
</protein>
<evidence type="ECO:0000259" key="2">
    <source>
        <dbReference type="PROSITE" id="PS50076"/>
    </source>
</evidence>
<dbReference type="PROSITE" id="PS00636">
    <property type="entry name" value="DNAJ_1"/>
    <property type="match status" value="1"/>
</dbReference>
<dbReference type="Pfam" id="PF11875">
    <property type="entry name" value="DnaJ-like_C11_C"/>
    <property type="match status" value="1"/>
</dbReference>
<dbReference type="RefSeq" id="XP_067715706.1">
    <property type="nucleotide sequence ID" value="XM_067859605.1"/>
</dbReference>
<organism evidence="3 4">
    <name type="scientific">Babesia caballi</name>
    <dbReference type="NCBI Taxonomy" id="5871"/>
    <lineage>
        <taxon>Eukaryota</taxon>
        <taxon>Sar</taxon>
        <taxon>Alveolata</taxon>
        <taxon>Apicomplexa</taxon>
        <taxon>Aconoidasida</taxon>
        <taxon>Piroplasmida</taxon>
        <taxon>Babesiidae</taxon>
        <taxon>Babesia</taxon>
    </lineage>
</organism>
<dbReference type="InterPro" id="IPR024586">
    <property type="entry name" value="DnaJ-like_C11_C"/>
</dbReference>
<keyword evidence="4" id="KW-1185">Reference proteome</keyword>
<evidence type="ECO:0000256" key="1">
    <source>
        <dbReference type="ARBA" id="ARBA00023186"/>
    </source>
</evidence>
<dbReference type="PRINTS" id="PR00625">
    <property type="entry name" value="JDOMAIN"/>
</dbReference>
<dbReference type="GO" id="GO:0042407">
    <property type="term" value="P:cristae formation"/>
    <property type="evidence" value="ECO:0007669"/>
    <property type="project" value="TreeGrafter"/>
</dbReference>
<dbReference type="PANTHER" id="PTHR44157:SF1">
    <property type="entry name" value="DNAJ HOMOLOG SUBFAMILY C MEMBER 11"/>
    <property type="match status" value="1"/>
</dbReference>
<sequence>MEDATLQAPTFSGSVEEYGARLALLASHRKASLYDCLELDSSCATSDVRRAYYHFAKILHPDKCGDPAATAYFNEIQCSYDVLADDYKRMLYDLKHGFRNDEQYHTQLAAISDALKERYRNFLQDRSKAYVASVLYEYNRRGLVIKKALYGDLSLRDPTRLTAKETIAAHHLKGPFIDVTVQLQVLIEHGVLHVNAGGPLSYAFLPGFYNPMDFVSSKHGPGYEDETQLYILYLFKVGRTAAGKHTPVGRRARGHDMRRHTL</sequence>
<dbReference type="PROSITE" id="PS50076">
    <property type="entry name" value="DNAJ_2"/>
    <property type="match status" value="1"/>
</dbReference>